<evidence type="ECO:0000313" key="5">
    <source>
        <dbReference type="Proteomes" id="UP001244011"/>
    </source>
</evidence>
<dbReference type="RefSeq" id="XP_060280708.1">
    <property type="nucleotide sequence ID" value="XM_060422581.1"/>
</dbReference>
<dbReference type="Pfam" id="PF00144">
    <property type="entry name" value="Beta-lactamase"/>
    <property type="match status" value="1"/>
</dbReference>
<comment type="caution">
    <text evidence="4">The sequence shown here is derived from an EMBL/GenBank/DDBJ whole genome shotgun (WGS) entry which is preliminary data.</text>
</comment>
<sequence>MRQPVVVVVTTVLLRCAAASLSVLVEQKPIGTGRTTTLSTTHEPCDYGCDQVSVADDALETCIEHLMEKWHVPGLAIAIVDGNKTWAKGFGEAKIGSEPVTPSTLFYAGSTTKSFTAAAVSLLVDESENYSSIAWDSPLVEFLRDDWLLGSEWATNHVTIEDALSHRTGYPRHDFSRVPPSSSEMVRNFRNLPMSAEPRVKFQYNNLMFGTVGYLVAKLTGSWLGEFFRERLWEPMGMKSTYLSLRDAESSGQVLADEHRYNNDTDAYDFIPHSQFAWSEGAGMTISNVIDYSRYLRVMMAESAPLSKAGHRALKTARAVVGTKELMPFTGPVWYCLGWFGGVFAGEEVWFHSGQVNGHVTNMIMIPARNFAVVNMQNAESFIVEVIPFKILYDFLKVGPDKRVDMEKRHTAKLEQQDYLLKTSRERLYPSLPSPPIRRPVSIESYVGLYHHAGYGTFNVTLDCVPQELPKDSPASPTTTDDGCRLTMMVPQRQGEEAGNIRLDLEHMTGDYWVGWAYMTHFHNYRHPMACQRVEFRVNASGVVASVGVDARMEGEDVPLIWSERVTS</sequence>
<proteinExistence type="inferred from homology"/>
<feature type="chain" id="PRO_5042567388" evidence="2">
    <location>
        <begin position="20"/>
        <end position="568"/>
    </location>
</feature>
<reference evidence="4" key="1">
    <citation type="submission" date="2023-06" db="EMBL/GenBank/DDBJ databases">
        <title>Genome-scale phylogeny and comparative genomics of the fungal order Sordariales.</title>
        <authorList>
            <consortium name="Lawrence Berkeley National Laboratory"/>
            <person name="Hensen N."/>
            <person name="Bonometti L."/>
            <person name="Westerberg I."/>
            <person name="Brannstrom I.O."/>
            <person name="Guillou S."/>
            <person name="Cros-Aarteil S."/>
            <person name="Calhoun S."/>
            <person name="Haridas S."/>
            <person name="Kuo A."/>
            <person name="Mondo S."/>
            <person name="Pangilinan J."/>
            <person name="Riley R."/>
            <person name="Labutti K."/>
            <person name="Andreopoulos B."/>
            <person name="Lipzen A."/>
            <person name="Chen C."/>
            <person name="Yanf M."/>
            <person name="Daum C."/>
            <person name="Ng V."/>
            <person name="Clum A."/>
            <person name="Steindorff A."/>
            <person name="Ohm R."/>
            <person name="Martin F."/>
            <person name="Silar P."/>
            <person name="Natvig D."/>
            <person name="Lalanne C."/>
            <person name="Gautier V."/>
            <person name="Ament-Velasquez S.L."/>
            <person name="Kruys A."/>
            <person name="Hutchinson M.I."/>
            <person name="Powell A.J."/>
            <person name="Barry K."/>
            <person name="Miller A.N."/>
            <person name="Grigoriev I.V."/>
            <person name="Debuchy R."/>
            <person name="Gladieux P."/>
            <person name="Thoren M.H."/>
            <person name="Johannesson H."/>
        </authorList>
    </citation>
    <scope>NUCLEOTIDE SEQUENCE</scope>
    <source>
        <strain evidence="4">8032-3</strain>
    </source>
</reference>
<evidence type="ECO:0000256" key="1">
    <source>
        <dbReference type="ARBA" id="ARBA00038215"/>
    </source>
</evidence>
<dbReference type="SUPFAM" id="SSF56601">
    <property type="entry name" value="beta-lactamase/transpeptidase-like"/>
    <property type="match status" value="1"/>
</dbReference>
<feature type="domain" description="Beta-lactamase-related" evidence="3">
    <location>
        <begin position="60"/>
        <end position="380"/>
    </location>
</feature>
<accession>A0AAJ0BU25</accession>
<dbReference type="PANTHER" id="PTHR46825">
    <property type="entry name" value="D-ALANYL-D-ALANINE-CARBOXYPEPTIDASE/ENDOPEPTIDASE AMPH"/>
    <property type="match status" value="1"/>
</dbReference>
<dbReference type="AlphaFoldDB" id="A0AAJ0BU25"/>
<dbReference type="Proteomes" id="UP001244011">
    <property type="component" value="Unassembled WGS sequence"/>
</dbReference>
<evidence type="ECO:0000259" key="3">
    <source>
        <dbReference type="Pfam" id="PF00144"/>
    </source>
</evidence>
<protein>
    <submittedName>
        <fullName evidence="4">Beta-lactamase/transpeptidase-like protein</fullName>
    </submittedName>
</protein>
<feature type="signal peptide" evidence="2">
    <location>
        <begin position="1"/>
        <end position="19"/>
    </location>
</feature>
<keyword evidence="5" id="KW-1185">Reference proteome</keyword>
<dbReference type="PANTHER" id="PTHR46825:SF9">
    <property type="entry name" value="BETA-LACTAMASE-RELATED DOMAIN-CONTAINING PROTEIN"/>
    <property type="match status" value="1"/>
</dbReference>
<name>A0AAJ0BU25_9PEZI</name>
<keyword evidence="2" id="KW-0732">Signal</keyword>
<gene>
    <name evidence="4" type="ORF">QBC33DRAFT_200968</name>
</gene>
<organism evidence="4 5">
    <name type="scientific">Phialemonium atrogriseum</name>
    <dbReference type="NCBI Taxonomy" id="1093897"/>
    <lineage>
        <taxon>Eukaryota</taxon>
        <taxon>Fungi</taxon>
        <taxon>Dikarya</taxon>
        <taxon>Ascomycota</taxon>
        <taxon>Pezizomycotina</taxon>
        <taxon>Sordariomycetes</taxon>
        <taxon>Sordariomycetidae</taxon>
        <taxon>Cephalothecales</taxon>
        <taxon>Cephalothecaceae</taxon>
        <taxon>Phialemonium</taxon>
    </lineage>
</organism>
<dbReference type="InterPro" id="IPR001466">
    <property type="entry name" value="Beta-lactam-related"/>
</dbReference>
<dbReference type="EMBL" id="MU839020">
    <property type="protein sequence ID" value="KAK1764495.1"/>
    <property type="molecule type" value="Genomic_DNA"/>
</dbReference>
<dbReference type="InterPro" id="IPR050491">
    <property type="entry name" value="AmpC-like"/>
</dbReference>
<dbReference type="Gene3D" id="3.40.710.10">
    <property type="entry name" value="DD-peptidase/beta-lactamase superfamily"/>
    <property type="match status" value="1"/>
</dbReference>
<dbReference type="GeneID" id="85305768"/>
<dbReference type="InterPro" id="IPR012338">
    <property type="entry name" value="Beta-lactam/transpept-like"/>
</dbReference>
<evidence type="ECO:0000256" key="2">
    <source>
        <dbReference type="SAM" id="SignalP"/>
    </source>
</evidence>
<evidence type="ECO:0000313" key="4">
    <source>
        <dbReference type="EMBL" id="KAK1764495.1"/>
    </source>
</evidence>
<comment type="similarity">
    <text evidence="1">Belongs to the peptidase S12 family.</text>
</comment>